<dbReference type="InterPro" id="IPR036853">
    <property type="entry name" value="Ribosomal_uL14_sf"/>
</dbReference>
<keyword evidence="3 5" id="KW-0699">rRNA-binding</keyword>
<name>A0A2G9YDS1_9BACT</name>
<dbReference type="PANTHER" id="PTHR11761">
    <property type="entry name" value="50S/60S RIBOSOMAL PROTEIN L14/L23"/>
    <property type="match status" value="1"/>
</dbReference>
<dbReference type="HAMAP" id="MF_01367">
    <property type="entry name" value="Ribosomal_uL14"/>
    <property type="match status" value="1"/>
</dbReference>
<dbReference type="EMBL" id="PCRH01000006">
    <property type="protein sequence ID" value="PIP17378.1"/>
    <property type="molecule type" value="Genomic_DNA"/>
</dbReference>
<evidence type="ECO:0000256" key="3">
    <source>
        <dbReference type="HAMAP-Rule" id="MF_01367"/>
    </source>
</evidence>
<keyword evidence="3 5" id="KW-0694">RNA-binding</keyword>
<dbReference type="GO" id="GO:0070180">
    <property type="term" value="F:large ribosomal subunit rRNA binding"/>
    <property type="evidence" value="ECO:0007669"/>
    <property type="project" value="TreeGrafter"/>
</dbReference>
<comment type="subunit">
    <text evidence="3">Part of the 50S ribosomal subunit. Forms a cluster with proteins L3 and L19. In the 70S ribosome, L14 and L19 interact and together make contacts with the 16S rRNA in bridges B5 and B8.</text>
</comment>
<organism evidence="6 7">
    <name type="scientific">Candidatus Portnoybacteria bacterium CG23_combo_of_CG06-09_8_20_14_all_37_13</name>
    <dbReference type="NCBI Taxonomy" id="1974819"/>
    <lineage>
        <taxon>Bacteria</taxon>
        <taxon>Candidatus Portnoyibacteriota</taxon>
    </lineage>
</organism>
<accession>A0A2G9YDS1</accession>
<dbReference type="Proteomes" id="UP000231480">
    <property type="component" value="Unassembled WGS sequence"/>
</dbReference>
<dbReference type="CDD" id="cd00337">
    <property type="entry name" value="Ribosomal_uL14"/>
    <property type="match status" value="1"/>
</dbReference>
<evidence type="ECO:0000313" key="7">
    <source>
        <dbReference type="Proteomes" id="UP000231480"/>
    </source>
</evidence>
<protein>
    <recommendedName>
        <fullName evidence="3">Large ribosomal subunit protein uL14</fullName>
    </recommendedName>
</protein>
<dbReference type="GO" id="GO:0006412">
    <property type="term" value="P:translation"/>
    <property type="evidence" value="ECO:0007669"/>
    <property type="project" value="UniProtKB-UniRule"/>
</dbReference>
<dbReference type="Gene3D" id="2.40.150.20">
    <property type="entry name" value="Ribosomal protein L14"/>
    <property type="match status" value="1"/>
</dbReference>
<dbReference type="NCBIfam" id="TIGR01067">
    <property type="entry name" value="rplN_bact"/>
    <property type="match status" value="1"/>
</dbReference>
<dbReference type="AlphaFoldDB" id="A0A2G9YDS1"/>
<dbReference type="GO" id="GO:0015934">
    <property type="term" value="C:large ribosomal subunit"/>
    <property type="evidence" value="ECO:0007669"/>
    <property type="project" value="InterPro"/>
</dbReference>
<comment type="function">
    <text evidence="3 5">Binds to 23S rRNA. Forms part of two intersubunit bridges in the 70S ribosome.</text>
</comment>
<comment type="caution">
    <text evidence="6">The sequence shown here is derived from an EMBL/GenBank/DDBJ whole genome shotgun (WGS) entry which is preliminary data.</text>
</comment>
<dbReference type="SMART" id="SM01374">
    <property type="entry name" value="Ribosomal_L14"/>
    <property type="match status" value="1"/>
</dbReference>
<dbReference type="InterPro" id="IPR000218">
    <property type="entry name" value="Ribosomal_uL14"/>
</dbReference>
<evidence type="ECO:0000256" key="2">
    <source>
        <dbReference type="ARBA" id="ARBA00023274"/>
    </source>
</evidence>
<evidence type="ECO:0000256" key="4">
    <source>
        <dbReference type="RuleBase" id="RU003949"/>
    </source>
</evidence>
<dbReference type="PANTHER" id="PTHR11761:SF3">
    <property type="entry name" value="LARGE RIBOSOMAL SUBUNIT PROTEIN UL14M"/>
    <property type="match status" value="1"/>
</dbReference>
<dbReference type="GO" id="GO:0003735">
    <property type="term" value="F:structural constituent of ribosome"/>
    <property type="evidence" value="ECO:0007669"/>
    <property type="project" value="InterPro"/>
</dbReference>
<keyword evidence="2 3" id="KW-0687">Ribonucleoprotein</keyword>
<evidence type="ECO:0000256" key="5">
    <source>
        <dbReference type="RuleBase" id="RU003950"/>
    </source>
</evidence>
<dbReference type="SUPFAM" id="SSF50193">
    <property type="entry name" value="Ribosomal protein L14"/>
    <property type="match status" value="1"/>
</dbReference>
<dbReference type="InterPro" id="IPR005745">
    <property type="entry name" value="Ribosomal_uL14_bac-type"/>
</dbReference>
<evidence type="ECO:0000313" key="6">
    <source>
        <dbReference type="EMBL" id="PIP17378.1"/>
    </source>
</evidence>
<sequence>MIQKRTQLQIADNTGAKIAQCIGIIGGTKHRYAKIGDIINISVKSAESRAMVKKGEVQKAVVARQKNAFRRKDGSYVRFDDNAVIILDNFEPKGTRLFGPIPYELRQRFPKIISLAQDII</sequence>
<reference evidence="6 7" key="1">
    <citation type="submission" date="2017-09" db="EMBL/GenBank/DDBJ databases">
        <title>Depth-based differentiation of microbial function through sediment-hosted aquifers and enrichment of novel symbionts in the deep terrestrial subsurface.</title>
        <authorList>
            <person name="Probst A.J."/>
            <person name="Ladd B."/>
            <person name="Jarett J.K."/>
            <person name="Geller-Mcgrath D.E."/>
            <person name="Sieber C.M."/>
            <person name="Emerson J.B."/>
            <person name="Anantharaman K."/>
            <person name="Thomas B.C."/>
            <person name="Malmstrom R."/>
            <person name="Stieglmeier M."/>
            <person name="Klingl A."/>
            <person name="Woyke T."/>
            <person name="Ryan C.M."/>
            <person name="Banfield J.F."/>
        </authorList>
    </citation>
    <scope>NUCLEOTIDE SEQUENCE [LARGE SCALE GENOMIC DNA]</scope>
    <source>
        <strain evidence="6">CG23_combo_of_CG06-09_8_20_14_all_37_13</strain>
    </source>
</reference>
<gene>
    <name evidence="3" type="primary">rplN</name>
    <name evidence="6" type="ORF">COX44_00210</name>
</gene>
<proteinExistence type="inferred from homology"/>
<dbReference type="Pfam" id="PF00238">
    <property type="entry name" value="Ribosomal_L14"/>
    <property type="match status" value="1"/>
</dbReference>
<keyword evidence="1 3" id="KW-0689">Ribosomal protein</keyword>
<evidence type="ECO:0000256" key="1">
    <source>
        <dbReference type="ARBA" id="ARBA00022980"/>
    </source>
</evidence>
<comment type="similarity">
    <text evidence="3 4">Belongs to the universal ribosomal protein uL14 family.</text>
</comment>